<evidence type="ECO:0008006" key="4">
    <source>
        <dbReference type="Google" id="ProtNLM"/>
    </source>
</evidence>
<keyword evidence="3" id="KW-1185">Reference proteome</keyword>
<accession>A0ABS8C9B2</accession>
<feature type="transmembrane region" description="Helical" evidence="1">
    <location>
        <begin position="22"/>
        <end position="47"/>
    </location>
</feature>
<evidence type="ECO:0000313" key="2">
    <source>
        <dbReference type="EMBL" id="MCB5362620.1"/>
    </source>
</evidence>
<gene>
    <name evidence="2" type="ORF">H0484_02475</name>
</gene>
<name>A0ABS8C9B2_9BURK</name>
<keyword evidence="1" id="KW-0472">Membrane</keyword>
<proteinExistence type="predicted"/>
<reference evidence="2 3" key="1">
    <citation type="submission" date="2020-07" db="EMBL/GenBank/DDBJ databases">
        <title>Pusillimonas sp. nov., isolated from poultry manure in Taiwan.</title>
        <authorList>
            <person name="Lin S.-Y."/>
            <person name="Tang Y.-S."/>
            <person name="Young C.-C."/>
        </authorList>
    </citation>
    <scope>NUCLEOTIDE SEQUENCE [LARGE SCALE GENOMIC DNA]</scope>
    <source>
        <strain evidence="2 3">CC-YST705</strain>
    </source>
</reference>
<evidence type="ECO:0000256" key="1">
    <source>
        <dbReference type="SAM" id="Phobius"/>
    </source>
</evidence>
<dbReference type="RefSeq" id="WP_226953016.1">
    <property type="nucleotide sequence ID" value="NZ_JACDXW010000001.1"/>
</dbReference>
<comment type="caution">
    <text evidence="2">The sequence shown here is derived from an EMBL/GenBank/DDBJ whole genome shotgun (WGS) entry which is preliminary data.</text>
</comment>
<keyword evidence="1" id="KW-0812">Transmembrane</keyword>
<evidence type="ECO:0000313" key="3">
    <source>
        <dbReference type="Proteomes" id="UP000776983"/>
    </source>
</evidence>
<keyword evidence="1" id="KW-1133">Transmembrane helix</keyword>
<organism evidence="2 3">
    <name type="scientific">Mesopusillimonas faecipullorum</name>
    <dbReference type="NCBI Taxonomy" id="2755040"/>
    <lineage>
        <taxon>Bacteria</taxon>
        <taxon>Pseudomonadati</taxon>
        <taxon>Pseudomonadota</taxon>
        <taxon>Betaproteobacteria</taxon>
        <taxon>Burkholderiales</taxon>
        <taxon>Alcaligenaceae</taxon>
        <taxon>Mesopusillimonas</taxon>
    </lineage>
</organism>
<protein>
    <recommendedName>
        <fullName evidence="4">Transmembrane protein</fullName>
    </recommendedName>
</protein>
<sequence length="123" mass="13664">MTDDQLQETTGGDLNLRKLAHVMYGLFALGLISGGLFGLAVLAAIVLAYMKRADAAGTVYARHFDWLIMTFWWGLLWGGLSALATYIFIGWLTGLVVLVWLLYRIARGWLALFEGRTPSPIQD</sequence>
<feature type="transmembrane region" description="Helical" evidence="1">
    <location>
        <begin position="83"/>
        <end position="103"/>
    </location>
</feature>
<dbReference type="Proteomes" id="UP000776983">
    <property type="component" value="Unassembled WGS sequence"/>
</dbReference>
<dbReference type="EMBL" id="JACDXW010000001">
    <property type="protein sequence ID" value="MCB5362620.1"/>
    <property type="molecule type" value="Genomic_DNA"/>
</dbReference>